<feature type="domain" description="1,3-beta-glucan synthase component FKS1-like" evidence="2">
    <location>
        <begin position="43"/>
        <end position="138"/>
    </location>
</feature>
<evidence type="ECO:0000256" key="1">
    <source>
        <dbReference type="SAM" id="Phobius"/>
    </source>
</evidence>
<dbReference type="Proteomes" id="UP000541444">
    <property type="component" value="Unassembled WGS sequence"/>
</dbReference>
<organism evidence="3 4">
    <name type="scientific">Kingdonia uniflora</name>
    <dbReference type="NCBI Taxonomy" id="39325"/>
    <lineage>
        <taxon>Eukaryota</taxon>
        <taxon>Viridiplantae</taxon>
        <taxon>Streptophyta</taxon>
        <taxon>Embryophyta</taxon>
        <taxon>Tracheophyta</taxon>
        <taxon>Spermatophyta</taxon>
        <taxon>Magnoliopsida</taxon>
        <taxon>Ranunculales</taxon>
        <taxon>Circaeasteraceae</taxon>
        <taxon>Kingdonia</taxon>
    </lineage>
</organism>
<evidence type="ECO:0000313" key="4">
    <source>
        <dbReference type="Proteomes" id="UP000541444"/>
    </source>
</evidence>
<proteinExistence type="predicted"/>
<keyword evidence="1" id="KW-1133">Transmembrane helix</keyword>
<protein>
    <recommendedName>
        <fullName evidence="2">1,3-beta-glucan synthase component FKS1-like domain-containing protein</fullName>
    </recommendedName>
</protein>
<reference evidence="3 4" key="1">
    <citation type="journal article" date="2020" name="IScience">
        <title>Genome Sequencing of the Endangered Kingdonia uniflora (Circaeasteraceae, Ranunculales) Reveals Potential Mechanisms of Evolutionary Specialization.</title>
        <authorList>
            <person name="Sun Y."/>
            <person name="Deng T."/>
            <person name="Zhang A."/>
            <person name="Moore M.J."/>
            <person name="Landis J.B."/>
            <person name="Lin N."/>
            <person name="Zhang H."/>
            <person name="Zhang X."/>
            <person name="Huang J."/>
            <person name="Zhang X."/>
            <person name="Sun H."/>
            <person name="Wang H."/>
        </authorList>
    </citation>
    <scope>NUCLEOTIDE SEQUENCE [LARGE SCALE GENOMIC DNA]</scope>
    <source>
        <strain evidence="3">TB1705</strain>
        <tissue evidence="3">Leaf</tissue>
    </source>
</reference>
<keyword evidence="1" id="KW-0812">Transmembrane</keyword>
<feature type="transmembrane region" description="Helical" evidence="1">
    <location>
        <begin position="336"/>
        <end position="355"/>
    </location>
</feature>
<dbReference type="GO" id="GO:0005886">
    <property type="term" value="C:plasma membrane"/>
    <property type="evidence" value="ECO:0007669"/>
    <property type="project" value="TreeGrafter"/>
</dbReference>
<keyword evidence="4" id="KW-1185">Reference proteome</keyword>
<feature type="transmembrane region" description="Helical" evidence="1">
    <location>
        <begin position="186"/>
        <end position="203"/>
    </location>
</feature>
<dbReference type="OrthoDB" id="1880850at2759"/>
<dbReference type="PANTHER" id="PTHR12741:SF106">
    <property type="entry name" value="CALLOSE SYNTHASE 5"/>
    <property type="match status" value="1"/>
</dbReference>
<feature type="transmembrane region" description="Helical" evidence="1">
    <location>
        <begin position="468"/>
        <end position="490"/>
    </location>
</feature>
<evidence type="ECO:0000313" key="3">
    <source>
        <dbReference type="EMBL" id="KAF6137878.1"/>
    </source>
</evidence>
<name>A0A7J7L5N6_9MAGN</name>
<feature type="transmembrane region" description="Helical" evidence="1">
    <location>
        <begin position="259"/>
        <end position="280"/>
    </location>
</feature>
<dbReference type="SMART" id="SM01205">
    <property type="entry name" value="FKS1_dom1"/>
    <property type="match status" value="1"/>
</dbReference>
<feature type="transmembrane region" description="Helical" evidence="1">
    <location>
        <begin position="215"/>
        <end position="239"/>
    </location>
</feature>
<sequence length="491" mass="57541">MQLDERAVDAVMNMIFKNYKTWCKFLGRKHSLRLPQGQQEVQQRKMLYMGFYLLVWGEAANVVRFMPECLCCIFHNMAYELHGLLAGNVSIVTGENIKPSYGGDDEAFLRKVVTPLYRVIEKMAVKSSDCFSLGWPMRDDGEFFKSTRDTIQGRQAPHTKSESTGKSYFVEPRTLWHIFRSFDRMWTFYILALQAMVIVAWNGPSPLDIFRKKTLYYVSSIFMTAAFLRFLQSILDLILNFPGYHRWKLTDVLRNLLKIVISLAWVVILPLCYIQSFVVAPEKLKDLTVWLDQVEGIPPLYIMAVVLYLLPNILAAVLFIFPMLRRWIENSDWHIIRFLLWWSQLKIVYYSYLFLHFRYTIFWVLLLCSKLAFSYFMLIKPLVKPTKDIMDVRCVQYALHEFFPNGILSISFHFHFLFLVISQHDFGAIASLWVPVILVYFMDTQIWYFIFSTLYGGVSGAFSRHGEVVICLECALVIYLIPDVGFFLLFI</sequence>
<dbReference type="Pfam" id="PF14288">
    <property type="entry name" value="FKS1_dom1"/>
    <property type="match status" value="1"/>
</dbReference>
<feature type="transmembrane region" description="Helical" evidence="1">
    <location>
        <begin position="402"/>
        <end position="421"/>
    </location>
</feature>
<gene>
    <name evidence="3" type="ORF">GIB67_014007</name>
</gene>
<feature type="transmembrane region" description="Helical" evidence="1">
    <location>
        <begin position="361"/>
        <end position="382"/>
    </location>
</feature>
<dbReference type="GO" id="GO:0046527">
    <property type="term" value="F:glucosyltransferase activity"/>
    <property type="evidence" value="ECO:0007669"/>
    <property type="project" value="TreeGrafter"/>
</dbReference>
<feature type="transmembrane region" description="Helical" evidence="1">
    <location>
        <begin position="433"/>
        <end position="456"/>
    </location>
</feature>
<dbReference type="InterPro" id="IPR026899">
    <property type="entry name" value="FKS1-like_dom1"/>
</dbReference>
<dbReference type="EMBL" id="JACGCM010002619">
    <property type="protein sequence ID" value="KAF6137878.1"/>
    <property type="molecule type" value="Genomic_DNA"/>
</dbReference>
<keyword evidence="1" id="KW-0472">Membrane</keyword>
<evidence type="ECO:0000259" key="2">
    <source>
        <dbReference type="SMART" id="SM01205"/>
    </source>
</evidence>
<dbReference type="PANTHER" id="PTHR12741">
    <property type="entry name" value="LYST-INTERACTING PROTEIN LIP5 DOPAMINE RESPONSIVE PROTEIN DRG-1"/>
    <property type="match status" value="1"/>
</dbReference>
<comment type="caution">
    <text evidence="3">The sequence shown here is derived from an EMBL/GenBank/DDBJ whole genome shotgun (WGS) entry which is preliminary data.</text>
</comment>
<feature type="transmembrane region" description="Helical" evidence="1">
    <location>
        <begin position="300"/>
        <end position="324"/>
    </location>
</feature>
<accession>A0A7J7L5N6</accession>
<dbReference type="AlphaFoldDB" id="A0A7J7L5N6"/>